<organism evidence="2 3">
    <name type="scientific">Lipomyces tetrasporus</name>
    <dbReference type="NCBI Taxonomy" id="54092"/>
    <lineage>
        <taxon>Eukaryota</taxon>
        <taxon>Fungi</taxon>
        <taxon>Dikarya</taxon>
        <taxon>Ascomycota</taxon>
        <taxon>Saccharomycotina</taxon>
        <taxon>Lipomycetes</taxon>
        <taxon>Lipomycetales</taxon>
        <taxon>Lipomycetaceae</taxon>
        <taxon>Lipomyces</taxon>
    </lineage>
</organism>
<name>A0AAD7QMN9_9ASCO</name>
<feature type="chain" id="PRO_5042193870" evidence="1">
    <location>
        <begin position="28"/>
        <end position="159"/>
    </location>
</feature>
<keyword evidence="3" id="KW-1185">Reference proteome</keyword>
<dbReference type="Proteomes" id="UP001217417">
    <property type="component" value="Unassembled WGS sequence"/>
</dbReference>
<evidence type="ECO:0000256" key="1">
    <source>
        <dbReference type="SAM" id="SignalP"/>
    </source>
</evidence>
<dbReference type="AlphaFoldDB" id="A0AAD7QMN9"/>
<sequence>MSLIFLPKRRIAAVIMALLYLLAPVSAYVQGVLCVSAVFHSYTVEGYPDPVVEESGLVVFQDGVDLRTVMRADLLLIDDLGGSATVHTIFKVGVHDCTLYGQWNSAGDIPPFVPRVSKITCPGTDRVWTLTSSDPGYSDYFSGGSGNDYTLFGKWCGSY</sequence>
<comment type="caution">
    <text evidence="2">The sequence shown here is derived from an EMBL/GenBank/DDBJ whole genome shotgun (WGS) entry which is preliminary data.</text>
</comment>
<evidence type="ECO:0000313" key="2">
    <source>
        <dbReference type="EMBL" id="KAJ8098165.1"/>
    </source>
</evidence>
<feature type="signal peptide" evidence="1">
    <location>
        <begin position="1"/>
        <end position="27"/>
    </location>
</feature>
<accession>A0AAD7QMN9</accession>
<reference evidence="2" key="1">
    <citation type="submission" date="2023-03" db="EMBL/GenBank/DDBJ databases">
        <title>Near-Complete genome sequence of Lipomyces tetrasporous NRRL Y-64009, an oleaginous yeast capable of growing on lignocellulosic hydrolysates.</title>
        <authorList>
            <consortium name="Lawrence Berkeley National Laboratory"/>
            <person name="Jagtap S.S."/>
            <person name="Liu J.-J."/>
            <person name="Walukiewicz H.E."/>
            <person name="Pangilinan J."/>
            <person name="Lipzen A."/>
            <person name="Ahrendt S."/>
            <person name="Koriabine M."/>
            <person name="Cobaugh K."/>
            <person name="Salamov A."/>
            <person name="Yoshinaga Y."/>
            <person name="Ng V."/>
            <person name="Daum C."/>
            <person name="Grigoriev I.V."/>
            <person name="Slininger P.J."/>
            <person name="Dien B.S."/>
            <person name="Jin Y.-S."/>
            <person name="Rao C.V."/>
        </authorList>
    </citation>
    <scope>NUCLEOTIDE SEQUENCE</scope>
    <source>
        <strain evidence="2">NRRL Y-64009</strain>
    </source>
</reference>
<evidence type="ECO:0000313" key="3">
    <source>
        <dbReference type="Proteomes" id="UP001217417"/>
    </source>
</evidence>
<protein>
    <submittedName>
        <fullName evidence="2">Uncharacterized protein</fullName>
    </submittedName>
</protein>
<proteinExistence type="predicted"/>
<keyword evidence="1" id="KW-0732">Signal</keyword>
<dbReference type="RefSeq" id="XP_056041615.1">
    <property type="nucleotide sequence ID" value="XM_056188290.1"/>
</dbReference>
<dbReference type="EMBL" id="JARPMG010000009">
    <property type="protein sequence ID" value="KAJ8098165.1"/>
    <property type="molecule type" value="Genomic_DNA"/>
</dbReference>
<gene>
    <name evidence="2" type="ORF">POJ06DRAFT_258708</name>
</gene>
<dbReference type="GeneID" id="80883456"/>